<dbReference type="GeneID" id="41976166"/>
<protein>
    <recommendedName>
        <fullName evidence="7">Major facilitator superfamily (MFS) profile domain-containing protein</fullName>
    </recommendedName>
</protein>
<evidence type="ECO:0000256" key="4">
    <source>
        <dbReference type="ARBA" id="ARBA00023136"/>
    </source>
</evidence>
<feature type="transmembrane region" description="Helical" evidence="6">
    <location>
        <begin position="267"/>
        <end position="287"/>
    </location>
</feature>
<evidence type="ECO:0000256" key="2">
    <source>
        <dbReference type="ARBA" id="ARBA00022692"/>
    </source>
</evidence>
<dbReference type="PROSITE" id="PS50850">
    <property type="entry name" value="MFS"/>
    <property type="match status" value="1"/>
</dbReference>
<keyword evidence="2 6" id="KW-0812">Transmembrane</keyword>
<evidence type="ECO:0000313" key="9">
    <source>
        <dbReference type="Proteomes" id="UP000319257"/>
    </source>
</evidence>
<dbReference type="InterPro" id="IPR036259">
    <property type="entry name" value="MFS_trans_sf"/>
</dbReference>
<comment type="caution">
    <text evidence="8">The sequence shown here is derived from an EMBL/GenBank/DDBJ whole genome shotgun (WGS) entry which is preliminary data.</text>
</comment>
<name>A0A507AUY7_9PEZI</name>
<evidence type="ECO:0000313" key="8">
    <source>
        <dbReference type="EMBL" id="TPX10314.1"/>
    </source>
</evidence>
<dbReference type="SUPFAM" id="SSF103473">
    <property type="entry name" value="MFS general substrate transporter"/>
    <property type="match status" value="1"/>
</dbReference>
<dbReference type="RefSeq" id="XP_030992025.1">
    <property type="nucleotide sequence ID" value="XM_031143605.1"/>
</dbReference>
<feature type="transmembrane region" description="Helical" evidence="6">
    <location>
        <begin position="183"/>
        <end position="203"/>
    </location>
</feature>
<dbReference type="PANTHER" id="PTHR23508">
    <property type="entry name" value="CARBOXYLIC ACID TRANSPORTER PROTEIN HOMOLOG"/>
    <property type="match status" value="1"/>
</dbReference>
<gene>
    <name evidence="8" type="ORF">E0L32_008719</name>
</gene>
<feature type="transmembrane region" description="Helical" evidence="6">
    <location>
        <begin position="434"/>
        <end position="455"/>
    </location>
</feature>
<dbReference type="InterPro" id="IPR005828">
    <property type="entry name" value="MFS_sugar_transport-like"/>
</dbReference>
<feature type="transmembrane region" description="Helical" evidence="6">
    <location>
        <begin position="63"/>
        <end position="84"/>
    </location>
</feature>
<accession>A0A507AUY7</accession>
<dbReference type="InterPro" id="IPR005829">
    <property type="entry name" value="Sugar_transporter_CS"/>
</dbReference>
<feature type="transmembrane region" description="Helical" evidence="6">
    <location>
        <begin position="127"/>
        <end position="146"/>
    </location>
</feature>
<dbReference type="GO" id="GO:0015355">
    <property type="term" value="F:secondary active monocarboxylate transmembrane transporter activity"/>
    <property type="evidence" value="ECO:0007669"/>
    <property type="project" value="TreeGrafter"/>
</dbReference>
<feature type="domain" description="Major facilitator superfamily (MFS) profile" evidence="7">
    <location>
        <begin position="58"/>
        <end position="460"/>
    </location>
</feature>
<dbReference type="Proteomes" id="UP000319257">
    <property type="component" value="Unassembled WGS sequence"/>
</dbReference>
<feature type="transmembrane region" description="Helical" evidence="6">
    <location>
        <begin position="152"/>
        <end position="171"/>
    </location>
</feature>
<dbReference type="EMBL" id="SKBQ01000059">
    <property type="protein sequence ID" value="TPX10314.1"/>
    <property type="molecule type" value="Genomic_DNA"/>
</dbReference>
<dbReference type="CDD" id="cd17316">
    <property type="entry name" value="MFS_SV2_like"/>
    <property type="match status" value="1"/>
</dbReference>
<feature type="region of interest" description="Disordered" evidence="5">
    <location>
        <begin position="474"/>
        <end position="497"/>
    </location>
</feature>
<dbReference type="FunCoup" id="A0A507AUY7">
    <property type="interactions" value="25"/>
</dbReference>
<evidence type="ECO:0000256" key="6">
    <source>
        <dbReference type="SAM" id="Phobius"/>
    </source>
</evidence>
<evidence type="ECO:0000256" key="5">
    <source>
        <dbReference type="SAM" id="MobiDB-lite"/>
    </source>
</evidence>
<feature type="transmembrane region" description="Helical" evidence="6">
    <location>
        <begin position="358"/>
        <end position="381"/>
    </location>
</feature>
<organism evidence="8 9">
    <name type="scientific">Thyridium curvatum</name>
    <dbReference type="NCBI Taxonomy" id="1093900"/>
    <lineage>
        <taxon>Eukaryota</taxon>
        <taxon>Fungi</taxon>
        <taxon>Dikarya</taxon>
        <taxon>Ascomycota</taxon>
        <taxon>Pezizomycotina</taxon>
        <taxon>Sordariomycetes</taxon>
        <taxon>Sordariomycetidae</taxon>
        <taxon>Thyridiales</taxon>
        <taxon>Thyridiaceae</taxon>
        <taxon>Thyridium</taxon>
    </lineage>
</organism>
<evidence type="ECO:0000256" key="1">
    <source>
        <dbReference type="ARBA" id="ARBA00004141"/>
    </source>
</evidence>
<reference evidence="8 9" key="1">
    <citation type="submission" date="2019-06" db="EMBL/GenBank/DDBJ databases">
        <title>Draft genome sequence of the filamentous fungus Phialemoniopsis curvata isolated from diesel fuel.</title>
        <authorList>
            <person name="Varaljay V.A."/>
            <person name="Lyon W.J."/>
            <person name="Crouch A.L."/>
            <person name="Drake C.E."/>
            <person name="Hollomon J.M."/>
            <person name="Nadeau L.J."/>
            <person name="Nunn H.S."/>
            <person name="Stevenson B.S."/>
            <person name="Bojanowski C.L."/>
            <person name="Crookes-Goodson W.J."/>
        </authorList>
    </citation>
    <scope>NUCLEOTIDE SEQUENCE [LARGE SCALE GENOMIC DNA]</scope>
    <source>
        <strain evidence="8 9">D216</strain>
    </source>
</reference>
<feature type="transmembrane region" description="Helical" evidence="6">
    <location>
        <begin position="215"/>
        <end position="233"/>
    </location>
</feature>
<feature type="transmembrane region" description="Helical" evidence="6">
    <location>
        <begin position="335"/>
        <end position="352"/>
    </location>
</feature>
<feature type="transmembrane region" description="Helical" evidence="6">
    <location>
        <begin position="307"/>
        <end position="328"/>
    </location>
</feature>
<feature type="transmembrane region" description="Helical" evidence="6">
    <location>
        <begin position="96"/>
        <end position="115"/>
    </location>
</feature>
<dbReference type="InParanoid" id="A0A507AUY7"/>
<keyword evidence="3 6" id="KW-1133">Transmembrane helix</keyword>
<dbReference type="PANTHER" id="PTHR23508:SF10">
    <property type="entry name" value="CARBOXYLIC ACID TRANSPORTER PROTEIN HOMOLOG"/>
    <property type="match status" value="1"/>
</dbReference>
<dbReference type="PROSITE" id="PS00216">
    <property type="entry name" value="SUGAR_TRANSPORT_1"/>
    <property type="match status" value="1"/>
</dbReference>
<keyword evidence="4 6" id="KW-0472">Membrane</keyword>
<comment type="subcellular location">
    <subcellularLocation>
        <location evidence="1">Membrane</location>
        <topology evidence="1">Multi-pass membrane protein</topology>
    </subcellularLocation>
</comment>
<dbReference type="OrthoDB" id="5296287at2759"/>
<sequence length="497" mass="55306">MAVLQYLKSRIPTLKPPMDKVVSPWTAMRMMSGQQWNFFMVDLFFPLDERETFANSESWQCAWLAWVIDALDFFTVSLTITPLAKEFNKQNSDITWGITLVLMFRSLGSAIFGIWSDRFGRKWPFIFNNFLFIVIELGTGFCKTYGEFIACRAIFGVAMGGLYGNAVATALEDLPDKSRGVMSGFFQAGYPMGYLLATAFARALVDTTPQGWRSLFWFSAGPPVLAIIWRYFLPETNAFIQRRALHESNPSPVGFIHEGLRTIRKHWLTLIYMVVLMAGINFVAHGAQDFYPTMLINQFGFTSNQMTITQVVANLGAISGALIVGYISEIMGRRITIISSCLCAAALIYPYTHVTTMRVAACAFFTQFFVQGSFAVIPAYLMELSPGVIRTFVVGTAYQLGNLASSPAATIQSRVAEQHYALPPSPSGVKRYDYAIVICAFLGACLALVTFTTLLGPENKGRQFGGEDEIVHAENTDKSHAGNDKAWTETINHEEKV</sequence>
<evidence type="ECO:0000259" key="7">
    <source>
        <dbReference type="PROSITE" id="PS50850"/>
    </source>
</evidence>
<keyword evidence="9" id="KW-1185">Reference proteome</keyword>
<dbReference type="InterPro" id="IPR020846">
    <property type="entry name" value="MFS_dom"/>
</dbReference>
<dbReference type="AlphaFoldDB" id="A0A507AUY7"/>
<dbReference type="Pfam" id="PF00083">
    <property type="entry name" value="Sugar_tr"/>
    <property type="match status" value="1"/>
</dbReference>
<dbReference type="GO" id="GO:0005886">
    <property type="term" value="C:plasma membrane"/>
    <property type="evidence" value="ECO:0007669"/>
    <property type="project" value="TreeGrafter"/>
</dbReference>
<evidence type="ECO:0000256" key="3">
    <source>
        <dbReference type="ARBA" id="ARBA00022989"/>
    </source>
</evidence>
<proteinExistence type="predicted"/>
<dbReference type="Gene3D" id="1.20.1250.20">
    <property type="entry name" value="MFS general substrate transporter like domains"/>
    <property type="match status" value="2"/>
</dbReference>
<dbReference type="GO" id="GO:0035879">
    <property type="term" value="P:plasma membrane lactate transport"/>
    <property type="evidence" value="ECO:0007669"/>
    <property type="project" value="TreeGrafter"/>
</dbReference>